<proteinExistence type="predicted"/>
<dbReference type="AlphaFoldDB" id="A6JC28"/>
<keyword evidence="1" id="KW-0687">Ribonucleoprotein</keyword>
<reference evidence="2" key="1">
    <citation type="submission" date="2005-09" db="EMBL/GenBank/DDBJ databases">
        <authorList>
            <person name="Mural R.J."/>
            <person name="Li P.W."/>
            <person name="Adams M.D."/>
            <person name="Amanatides P.G."/>
            <person name="Baden-Tillson H."/>
            <person name="Barnstead M."/>
            <person name="Chin S.H."/>
            <person name="Dew I."/>
            <person name="Evans C.A."/>
            <person name="Ferriera S."/>
            <person name="Flanigan M."/>
            <person name="Fosler C."/>
            <person name="Glodek A."/>
            <person name="Gu Z."/>
            <person name="Holt R.A."/>
            <person name="Jennings D."/>
            <person name="Kraft C.L."/>
            <person name="Lu F."/>
            <person name="Nguyen T."/>
            <person name="Nusskern D.R."/>
            <person name="Pfannkoch C.M."/>
            <person name="Sitter C."/>
            <person name="Sutton G.G."/>
            <person name="Venter J.C."/>
            <person name="Wang Z."/>
            <person name="Woodage T."/>
            <person name="Zheng X.H."/>
            <person name="Zhong F."/>
        </authorList>
    </citation>
    <scope>NUCLEOTIDE SEQUENCE [LARGE SCALE GENOMIC DNA]</scope>
    <source>
        <strain>BN</strain>
        <strain evidence="2">Sprague-Dawley</strain>
    </source>
</reference>
<evidence type="ECO:0000313" key="2">
    <source>
        <dbReference type="Proteomes" id="UP000234681"/>
    </source>
</evidence>
<accession>A6JC28</accession>
<organism evidence="1 2">
    <name type="scientific">Rattus norvegicus</name>
    <name type="common">Rat</name>
    <dbReference type="NCBI Taxonomy" id="10116"/>
    <lineage>
        <taxon>Eukaryota</taxon>
        <taxon>Metazoa</taxon>
        <taxon>Chordata</taxon>
        <taxon>Craniata</taxon>
        <taxon>Vertebrata</taxon>
        <taxon>Euteleostomi</taxon>
        <taxon>Mammalia</taxon>
        <taxon>Eutheria</taxon>
        <taxon>Euarchontoglires</taxon>
        <taxon>Glires</taxon>
        <taxon>Rodentia</taxon>
        <taxon>Myomorpha</taxon>
        <taxon>Muroidea</taxon>
        <taxon>Muridae</taxon>
        <taxon>Murinae</taxon>
        <taxon>Rattus</taxon>
    </lineage>
</organism>
<dbReference type="GO" id="GO:0005840">
    <property type="term" value="C:ribosome"/>
    <property type="evidence" value="ECO:0007669"/>
    <property type="project" value="UniProtKB-KW"/>
</dbReference>
<evidence type="ECO:0000313" key="1">
    <source>
        <dbReference type="EMBL" id="EDM08555.1"/>
    </source>
</evidence>
<gene>
    <name evidence="1" type="primary">RGD1559901_predicted</name>
    <name evidence="1" type="ORF">rCG_24930</name>
</gene>
<name>A6JC28_RAT</name>
<sequence length="77" mass="8830">MWREIRHYLQMSIRWQCSAVTVVPWLCSLIYPCPLGPSILSFNLCLLPPCLCLLLPFTPCLLETVARDWAAALSQEH</sequence>
<dbReference type="EMBL" id="CH473980">
    <property type="protein sequence ID" value="EDM08555.1"/>
    <property type="molecule type" value="Genomic_DNA"/>
</dbReference>
<dbReference type="Proteomes" id="UP000234681">
    <property type="component" value="Chromosome 1"/>
</dbReference>
<protein>
    <submittedName>
        <fullName evidence="1">Similar to mitochondrial ribosomal protein S11 (Predicted), isoform CRA_c</fullName>
    </submittedName>
</protein>
<keyword evidence="1" id="KW-0689">Ribosomal protein</keyword>